<accession>A0A3A9IYP3</accession>
<reference evidence="1 2" key="1">
    <citation type="submission" date="2018-09" db="EMBL/GenBank/DDBJ databases">
        <title>Genome sequencing of Aeromonas veronii MS-17-88.</title>
        <authorList>
            <person name="Tekedar H.C."/>
            <person name="Arick M.A."/>
            <person name="Hsu C.-Y."/>
            <person name="Thrash A."/>
            <person name="Karsi A."/>
            <person name="Lawrence M.L."/>
            <person name="Abdelhamed H."/>
        </authorList>
    </citation>
    <scope>NUCLEOTIDE SEQUENCE [LARGE SCALE GENOMIC DNA]</scope>
    <source>
        <strain evidence="1 2">MS 17-88</strain>
    </source>
</reference>
<dbReference type="PANTHER" id="PTHR12526">
    <property type="entry name" value="GLYCOSYLTRANSFERASE"/>
    <property type="match status" value="1"/>
</dbReference>
<dbReference type="SUPFAM" id="SSF53756">
    <property type="entry name" value="UDP-Glycosyltransferase/glycogen phosphorylase"/>
    <property type="match status" value="1"/>
</dbReference>
<evidence type="ECO:0000313" key="1">
    <source>
        <dbReference type="EMBL" id="RKJ89866.1"/>
    </source>
</evidence>
<dbReference type="CDD" id="cd03801">
    <property type="entry name" value="GT4_PimA-like"/>
    <property type="match status" value="1"/>
</dbReference>
<dbReference type="GO" id="GO:0016740">
    <property type="term" value="F:transferase activity"/>
    <property type="evidence" value="ECO:0007669"/>
    <property type="project" value="UniProtKB-KW"/>
</dbReference>
<sequence length="384" mass="43719">MRALFVHDHRFVVDENKRVYSKGKVKPEMFNQYLEFVESVSILSRSVSVHSSNINNAYSRVDGDRIDFIPFKDLSSPSQLIRKRKNLKDICEIIDGYDFVVSRLPSEIGLLAVEAAKRKKIKYAIEFVACPWDALWNYGKLQAKIYAPIYYLRNRFAVRDCKCVIYVTSHFLQSRYPSKHRSYGVSDVNIEWGKTEKKCKVIGSCCDVYNVGLIGSLDSPHKGISDAIKAIKIVIESGFNVRLNILGPGDKSAYVSCCAGIEDRVKFLGTYSKSEDVQAWLSTQDVYIQPSLQEGLPRAVVEAMNCSIPVIGSNAGGLPELLDSSFIHQKHDYRTLSKMIIRLLSEPMEYSRLSSHSINISEKFDFSKLSDRKRSIWKDFFSRD</sequence>
<dbReference type="Gene3D" id="3.40.50.2000">
    <property type="entry name" value="Glycogen Phosphorylase B"/>
    <property type="match status" value="2"/>
</dbReference>
<keyword evidence="1" id="KW-0808">Transferase</keyword>
<organism evidence="1 2">
    <name type="scientific">Aeromonas veronii</name>
    <dbReference type="NCBI Taxonomy" id="654"/>
    <lineage>
        <taxon>Bacteria</taxon>
        <taxon>Pseudomonadati</taxon>
        <taxon>Pseudomonadota</taxon>
        <taxon>Gammaproteobacteria</taxon>
        <taxon>Aeromonadales</taxon>
        <taxon>Aeromonadaceae</taxon>
        <taxon>Aeromonas</taxon>
    </lineage>
</organism>
<proteinExistence type="predicted"/>
<dbReference type="AlphaFoldDB" id="A0A3A9IYP3"/>
<dbReference type="PANTHER" id="PTHR12526:SF630">
    <property type="entry name" value="GLYCOSYLTRANSFERASE"/>
    <property type="match status" value="1"/>
</dbReference>
<evidence type="ECO:0000313" key="2">
    <source>
        <dbReference type="Proteomes" id="UP000281725"/>
    </source>
</evidence>
<dbReference type="Pfam" id="PF13692">
    <property type="entry name" value="Glyco_trans_1_4"/>
    <property type="match status" value="1"/>
</dbReference>
<dbReference type="Proteomes" id="UP000281725">
    <property type="component" value="Unassembled WGS sequence"/>
</dbReference>
<protein>
    <submittedName>
        <fullName evidence="1">Glycosyltransferase</fullName>
    </submittedName>
</protein>
<name>A0A3A9IYP3_AERVE</name>
<dbReference type="RefSeq" id="WP_120415151.1">
    <property type="nucleotide sequence ID" value="NZ_RAWX01000002.1"/>
</dbReference>
<gene>
    <name evidence="1" type="ORF">D6R50_11600</name>
</gene>
<dbReference type="EMBL" id="RAWX01000002">
    <property type="protein sequence ID" value="RKJ89866.1"/>
    <property type="molecule type" value="Genomic_DNA"/>
</dbReference>
<comment type="caution">
    <text evidence="1">The sequence shown here is derived from an EMBL/GenBank/DDBJ whole genome shotgun (WGS) entry which is preliminary data.</text>
</comment>